<evidence type="ECO:0000256" key="2">
    <source>
        <dbReference type="ARBA" id="ARBA00023125"/>
    </source>
</evidence>
<dbReference type="PRINTS" id="PR00037">
    <property type="entry name" value="HTHLACR"/>
</dbReference>
<dbReference type="Pfam" id="PF08220">
    <property type="entry name" value="HTH_DeoR"/>
    <property type="match status" value="1"/>
</dbReference>
<dbReference type="InterPro" id="IPR001034">
    <property type="entry name" value="DeoR_HTH"/>
</dbReference>
<name>A0ABU4HQ13_9ACTN</name>
<dbReference type="Pfam" id="PF00455">
    <property type="entry name" value="DeoRC"/>
    <property type="match status" value="1"/>
</dbReference>
<dbReference type="InterPro" id="IPR036388">
    <property type="entry name" value="WH-like_DNA-bd_sf"/>
</dbReference>
<organism evidence="5 6">
    <name type="scientific">Conexibacter stalactiti</name>
    <dbReference type="NCBI Taxonomy" id="1940611"/>
    <lineage>
        <taxon>Bacteria</taxon>
        <taxon>Bacillati</taxon>
        <taxon>Actinomycetota</taxon>
        <taxon>Thermoleophilia</taxon>
        <taxon>Solirubrobacterales</taxon>
        <taxon>Conexibacteraceae</taxon>
        <taxon>Conexibacter</taxon>
    </lineage>
</organism>
<dbReference type="PANTHER" id="PTHR30363:SF44">
    <property type="entry name" value="AGA OPERON TRANSCRIPTIONAL REPRESSOR-RELATED"/>
    <property type="match status" value="1"/>
</dbReference>
<dbReference type="InterPro" id="IPR018356">
    <property type="entry name" value="Tscrpt_reg_HTH_DeoR_CS"/>
</dbReference>
<reference evidence="6" key="1">
    <citation type="submission" date="2023-07" db="EMBL/GenBank/DDBJ databases">
        <title>Conexibacter stalactiti sp. nov., isolated from stalactites in a lava cave and emended description of the genus Conexibacter.</title>
        <authorList>
            <person name="Lee S.D."/>
        </authorList>
    </citation>
    <scope>NUCLEOTIDE SEQUENCE [LARGE SCALE GENOMIC DNA]</scope>
    <source>
        <strain evidence="6">KCTC 39840</strain>
    </source>
</reference>
<keyword evidence="6" id="KW-1185">Reference proteome</keyword>
<accession>A0ABU4HQ13</accession>
<dbReference type="Gene3D" id="1.10.10.10">
    <property type="entry name" value="Winged helix-like DNA-binding domain superfamily/Winged helix DNA-binding domain"/>
    <property type="match status" value="1"/>
</dbReference>
<dbReference type="EMBL" id="JAWSTH010000031">
    <property type="protein sequence ID" value="MDW5595335.1"/>
    <property type="molecule type" value="Genomic_DNA"/>
</dbReference>
<dbReference type="RefSeq" id="WP_318597673.1">
    <property type="nucleotide sequence ID" value="NZ_JAWSTH010000031.1"/>
</dbReference>
<evidence type="ECO:0000256" key="1">
    <source>
        <dbReference type="ARBA" id="ARBA00023015"/>
    </source>
</evidence>
<evidence type="ECO:0000313" key="6">
    <source>
        <dbReference type="Proteomes" id="UP001284601"/>
    </source>
</evidence>
<dbReference type="InterPro" id="IPR036390">
    <property type="entry name" value="WH_DNA-bd_sf"/>
</dbReference>
<dbReference type="Gene3D" id="3.40.50.1360">
    <property type="match status" value="1"/>
</dbReference>
<proteinExistence type="predicted"/>
<dbReference type="SUPFAM" id="SSF100950">
    <property type="entry name" value="NagB/RpiA/CoA transferase-like"/>
    <property type="match status" value="1"/>
</dbReference>
<sequence>MNRAERLGGILEQVAERGSVDVEDLVEALGVSPATVRRDLQTLHEQRLLERTHGGAVAINGLYELPLRYRGSLNREQKLEIARAAVAHVADGATIALTGGTTTTEVGRMLVQRQDLTVVTNAINIAAELAVRPNIRLIVSGGVARAASYELVGPLADDTLAQLNVETAFIGVDGITAAAGLTTHREVEARTNRMLVERAKRVIVVADGSKVGTAALARICEIGRVHVLITTADADAEELRTIAAAGVSVEAV</sequence>
<comment type="caution">
    <text evidence="5">The sequence shown here is derived from an EMBL/GenBank/DDBJ whole genome shotgun (WGS) entry which is preliminary data.</text>
</comment>
<dbReference type="Proteomes" id="UP001284601">
    <property type="component" value="Unassembled WGS sequence"/>
</dbReference>
<keyword evidence="2 5" id="KW-0238">DNA-binding</keyword>
<dbReference type="InterPro" id="IPR037171">
    <property type="entry name" value="NagB/RpiA_transferase-like"/>
</dbReference>
<keyword evidence="3" id="KW-0804">Transcription</keyword>
<dbReference type="PROSITE" id="PS00894">
    <property type="entry name" value="HTH_DEOR_1"/>
    <property type="match status" value="1"/>
</dbReference>
<evidence type="ECO:0000256" key="3">
    <source>
        <dbReference type="ARBA" id="ARBA00023163"/>
    </source>
</evidence>
<feature type="domain" description="HTH deoR-type" evidence="4">
    <location>
        <begin position="3"/>
        <end position="58"/>
    </location>
</feature>
<gene>
    <name evidence="5" type="ORF">R7226_13385</name>
</gene>
<dbReference type="InterPro" id="IPR014036">
    <property type="entry name" value="DeoR-like_C"/>
</dbReference>
<dbReference type="SMART" id="SM01134">
    <property type="entry name" value="DeoRC"/>
    <property type="match status" value="1"/>
</dbReference>
<evidence type="ECO:0000259" key="4">
    <source>
        <dbReference type="PROSITE" id="PS51000"/>
    </source>
</evidence>
<dbReference type="SMART" id="SM00420">
    <property type="entry name" value="HTH_DEOR"/>
    <property type="match status" value="1"/>
</dbReference>
<reference evidence="5 6" key="2">
    <citation type="submission" date="2023-10" db="EMBL/GenBank/DDBJ databases">
        <authorList>
            <person name="Han X.F."/>
        </authorList>
    </citation>
    <scope>NUCLEOTIDE SEQUENCE [LARGE SCALE GENOMIC DNA]</scope>
    <source>
        <strain evidence="5 6">KCTC 39840</strain>
    </source>
</reference>
<dbReference type="PROSITE" id="PS51000">
    <property type="entry name" value="HTH_DEOR_2"/>
    <property type="match status" value="1"/>
</dbReference>
<evidence type="ECO:0000313" key="5">
    <source>
        <dbReference type="EMBL" id="MDW5595335.1"/>
    </source>
</evidence>
<dbReference type="SUPFAM" id="SSF46785">
    <property type="entry name" value="Winged helix' DNA-binding domain"/>
    <property type="match status" value="1"/>
</dbReference>
<dbReference type="PANTHER" id="PTHR30363">
    <property type="entry name" value="HTH-TYPE TRANSCRIPTIONAL REGULATOR SRLR-RELATED"/>
    <property type="match status" value="1"/>
</dbReference>
<keyword evidence="1" id="KW-0805">Transcription regulation</keyword>
<dbReference type="GO" id="GO:0003677">
    <property type="term" value="F:DNA binding"/>
    <property type="evidence" value="ECO:0007669"/>
    <property type="project" value="UniProtKB-KW"/>
</dbReference>
<protein>
    <submittedName>
        <fullName evidence="5">DeoR/GlpR family DNA-binding transcription regulator</fullName>
    </submittedName>
</protein>
<dbReference type="InterPro" id="IPR050313">
    <property type="entry name" value="Carb_Metab_HTH_regulators"/>
</dbReference>